<dbReference type="RefSeq" id="WP_167680370.1">
    <property type="nucleotide sequence ID" value="NZ_CP050315.1"/>
</dbReference>
<reference evidence="2 3" key="1">
    <citation type="submission" date="2020-03" db="EMBL/GenBank/DDBJ databases">
        <title>Complete genome sequence of Shewanella sp.</title>
        <authorList>
            <person name="Kim Y.-S."/>
            <person name="Kim S.-J."/>
            <person name="Jung H.-K."/>
            <person name="Kim K.-H."/>
        </authorList>
    </citation>
    <scope>NUCLEOTIDE SEQUENCE [LARGE SCALE GENOMIC DNA]</scope>
    <source>
        <strain evidence="2 3">PN3F2</strain>
        <plasmid evidence="2 3">pPN3F2_2</plasmid>
    </source>
</reference>
<dbReference type="Proteomes" id="UP000502608">
    <property type="component" value="Plasmid pPN3F2_2"/>
</dbReference>
<organism evidence="2 3">
    <name type="scientific">Shewanella aestuarii</name>
    <dbReference type="NCBI Taxonomy" id="1028752"/>
    <lineage>
        <taxon>Bacteria</taxon>
        <taxon>Pseudomonadati</taxon>
        <taxon>Pseudomonadota</taxon>
        <taxon>Gammaproteobacteria</taxon>
        <taxon>Alteromonadales</taxon>
        <taxon>Shewanellaceae</taxon>
        <taxon>Shewanella</taxon>
    </lineage>
</organism>
<dbReference type="KEGG" id="saes:HBH39_18885"/>
<protein>
    <submittedName>
        <fullName evidence="2">Uncharacterized protein</fullName>
    </submittedName>
</protein>
<geneLocation type="plasmid" evidence="2 3">
    <name>pPN3F2_2</name>
</geneLocation>
<accession>A0A6G9QPZ7</accession>
<name>A0A6G9QPZ7_9GAMM</name>
<gene>
    <name evidence="2" type="ORF">HBH39_18885</name>
</gene>
<feature type="chain" id="PRO_5026141225" evidence="1">
    <location>
        <begin position="22"/>
        <end position="1307"/>
    </location>
</feature>
<keyword evidence="2" id="KW-0614">Plasmid</keyword>
<feature type="signal peptide" evidence="1">
    <location>
        <begin position="1"/>
        <end position="21"/>
    </location>
</feature>
<sequence>MSVKLKISLLLLAFMTSGSFAQDPQEIANREAEFAATNLKQYKEAAIAVYQTTGFWPTSVTNLNSKMPVVPKFTGAYKSPSIVHNANGSVSITIQAGSAQEAKRLAGLAGEVYSINGSTVSLLVTPPAGSNLRSVYKDQIVTTNQNEFSVIDDISLGGNKILNAQSIDVNTANLKCLTLGSSKICENTSGILDVTTDLASIAGTGQVDETITAGVVEVLNKLKTNEMSLSELAATNTVVTDLIVTAANLDQAQINLMDAITATMKDVLVGELTVTGSSKLADLLATDGSLATITGKDLNVSGVAVMNTLQANGLLAGNAFVDAANVQNLITNVGSITNLKTNLMETNRILAEQGLLADIKAITADFNSATIEDGDAVTLNAQSFKGKIVQLGAAVVNATLTVNQLDVNRIESDTANIKSLQTETGTIKTLNANTTTVTGDTKTASLEVAGDASFGANLTVNNAVSTKDLVTNNLNVTNLIEMMDLVVENSMLTAYLNGLNSTITADKISYWAGTGPAHRVTSDRFVSDSIKINNGTFYADDASIETVTAGDLRVSSMSEYGTYGSQKASGTLTAASVNVRGITTANEVDADVMTATTMNSTDWQSTTLNAKSLITQYNAALAKAVIQNMTATNSAIGTATGESLALTGDLSANSGSLQTVRVTAQALLGSLESGPAEMQGNLSVANNVKTANLTANTINATQSSITTLKAQDITVNGLLKGATVKTNAGNSLASVNNLYINHEGRIISVEQFRTECINNWVYACAGTLPRLSNTNCVGCTQSSYSSGSFNATASATILDCPAGCDYTWTTGSGIAKATCSNGSVGSGQTKTVSCSVSSSPAVSINSTLSSVINLEVKHSGRASINAGNSYPISWTFTGETPTISSASCPECSFTKNNISTFTALYTANIANCSAGCNYQWVFGSGIAADICTNGSVAAGQTKGVSCKIKASPGVNAGTVLNSTLKLVVMNAQSASQTASNTQTVRWENQKITPEPTITYTSCKFVNNGGACSSPGVGSGGYLDVMVTYTISNCDPSCTLTTTLGSGLTPVTCSTQTVTGNTTATCRFRNTNPLSLGQSLTTTIAKAKVVNNDDATKTSEVTAIPLQLQNGTAPVAAPSVTLGCTGCSQSVEAKSSFTATANGSITTCDGGCTYTWALGGGLTKNICNNGSVNSGGSSSPSCSFKNTSAVAEGTTLASTVSLTATNIGDTSKKTTKSFSVTWENIKPAPAKGFWSGNPFTTIYSTIYFSSNCPSPVFTDLDGKGYKTEQQQVPKQTTEECNIGDTWRSFRLEYAGNGCRGHIQEQVCK</sequence>
<evidence type="ECO:0000256" key="1">
    <source>
        <dbReference type="SAM" id="SignalP"/>
    </source>
</evidence>
<proteinExistence type="predicted"/>
<keyword evidence="1" id="KW-0732">Signal</keyword>
<evidence type="ECO:0000313" key="2">
    <source>
        <dbReference type="EMBL" id="QIR16542.1"/>
    </source>
</evidence>
<keyword evidence="3" id="KW-1185">Reference proteome</keyword>
<evidence type="ECO:0000313" key="3">
    <source>
        <dbReference type="Proteomes" id="UP000502608"/>
    </source>
</evidence>
<dbReference type="EMBL" id="CP050315">
    <property type="protein sequence ID" value="QIR16542.1"/>
    <property type="molecule type" value="Genomic_DNA"/>
</dbReference>